<feature type="transmembrane region" description="Helical" evidence="2">
    <location>
        <begin position="404"/>
        <end position="425"/>
    </location>
</feature>
<dbReference type="PANTHER" id="PTHR11161:SF22">
    <property type="entry name" value="ACYLTRANSFERASE 3 DOMAIN-CONTAINING PROTEIN-RELATED"/>
    <property type="match status" value="1"/>
</dbReference>
<feature type="transmembrane region" description="Helical" evidence="2">
    <location>
        <begin position="227"/>
        <end position="245"/>
    </location>
</feature>
<dbReference type="PANTHER" id="PTHR11161">
    <property type="entry name" value="O-ACYLTRANSFERASE"/>
    <property type="match status" value="1"/>
</dbReference>
<feature type="region of interest" description="Disordered" evidence="1">
    <location>
        <begin position="650"/>
        <end position="669"/>
    </location>
</feature>
<dbReference type="InterPro" id="IPR002656">
    <property type="entry name" value="Acyl_transf_3_dom"/>
</dbReference>
<feature type="domain" description="Acyltransferase 3" evidence="3">
    <location>
        <begin position="222"/>
        <end position="623"/>
    </location>
</feature>
<feature type="transmembrane region" description="Helical" evidence="2">
    <location>
        <begin position="500"/>
        <end position="528"/>
    </location>
</feature>
<gene>
    <name evidence="4" type="ORF">SFRICE_016604</name>
</gene>
<evidence type="ECO:0000256" key="1">
    <source>
        <dbReference type="SAM" id="MobiDB-lite"/>
    </source>
</evidence>
<feature type="transmembrane region" description="Helical" evidence="2">
    <location>
        <begin position="377"/>
        <end position="397"/>
    </location>
</feature>
<evidence type="ECO:0000256" key="2">
    <source>
        <dbReference type="SAM" id="Phobius"/>
    </source>
</evidence>
<dbReference type="AlphaFoldDB" id="A0A2H1VKS3"/>
<keyword evidence="2" id="KW-0812">Transmembrane</keyword>
<keyword evidence="2" id="KW-1133">Transmembrane helix</keyword>
<feature type="transmembrane region" description="Helical" evidence="2">
    <location>
        <begin position="614"/>
        <end position="635"/>
    </location>
</feature>
<proteinExistence type="predicted"/>
<name>A0A2H1VKS3_SPOFR</name>
<evidence type="ECO:0000259" key="3">
    <source>
        <dbReference type="Pfam" id="PF01757"/>
    </source>
</evidence>
<accession>A0A2H1VKS3</accession>
<feature type="transmembrane region" description="Helical" evidence="2">
    <location>
        <begin position="143"/>
        <end position="161"/>
    </location>
</feature>
<feature type="transmembrane region" description="Helical" evidence="2">
    <location>
        <begin position="265"/>
        <end position="286"/>
    </location>
</feature>
<sequence length="669" mass="74208">MVHISHGGVVTDEQYYEMPRLFALDEWPGCVAARGAYCVGSFELAPAQLPHPLYDLMQAYSANSVDNYNHTRLHRGLCLPRSCAAHAPPRPHDLHEDQLRDWFSSCVNASTLSGYNLSAQLLRLEYCTRGEAPPPDLTPAERAFAGFLAALLALAVISTALDLTLSDHARKGADDVTTCPYQTLTARAVCGAGLEWALVWSVPACWRALSAPPPRAARTDLACFDGLRVLTMLVVIIEHVCWITTQTYLADTKIYEQIRGSIDVILMTNSTLVVQIFFIMSSFLLAHKLLQQRRRGEHVPPFSTFMDTMFNRIIRVSPSYWVVVWFAASWWQRTGRGPLWAPMVASEAAVCRRKWWTHLLYLNNILYADDKCLIQTWYLAADMQLYAVCLALTLALWRWRRAAVAVLTALLVGSVALLFGLAYYWNLVPTYVMHRPESVWLAYREEPSFNVLYQSPLGNVPGALAGLLLAHLHHALLDLDVQLPRYKDLMMHSSCFEEVCCVLQIFGWLSVAAVPVAAWWVAVSPLALGRGPPARLPAAALAALERPVFSFFVAMALLGAMNGIPSAVKRCLSWPGWAAWARLSFGALLLHMPINKSLVAARLMPSMLDRQAAISEWFGVAAVSYMAALPLALLVELPAQRLVRALRPERAARAPSAPPARAPADKSDL</sequence>
<keyword evidence="2" id="KW-0472">Membrane</keyword>
<dbReference type="EMBL" id="ODYU01003108">
    <property type="protein sequence ID" value="SOQ41449.1"/>
    <property type="molecule type" value="Genomic_DNA"/>
</dbReference>
<dbReference type="InterPro" id="IPR052728">
    <property type="entry name" value="O2_lipid_transport_reg"/>
</dbReference>
<organism evidence="4">
    <name type="scientific">Spodoptera frugiperda</name>
    <name type="common">Fall armyworm</name>
    <dbReference type="NCBI Taxonomy" id="7108"/>
    <lineage>
        <taxon>Eukaryota</taxon>
        <taxon>Metazoa</taxon>
        <taxon>Ecdysozoa</taxon>
        <taxon>Arthropoda</taxon>
        <taxon>Hexapoda</taxon>
        <taxon>Insecta</taxon>
        <taxon>Pterygota</taxon>
        <taxon>Neoptera</taxon>
        <taxon>Endopterygota</taxon>
        <taxon>Lepidoptera</taxon>
        <taxon>Glossata</taxon>
        <taxon>Ditrysia</taxon>
        <taxon>Noctuoidea</taxon>
        <taxon>Noctuidae</taxon>
        <taxon>Amphipyrinae</taxon>
        <taxon>Spodoptera</taxon>
    </lineage>
</organism>
<feature type="transmembrane region" description="Helical" evidence="2">
    <location>
        <begin position="548"/>
        <end position="565"/>
    </location>
</feature>
<reference evidence="4" key="1">
    <citation type="submission" date="2016-07" db="EMBL/GenBank/DDBJ databases">
        <authorList>
            <person name="Bretaudeau A."/>
        </authorList>
    </citation>
    <scope>NUCLEOTIDE SEQUENCE</scope>
    <source>
        <strain evidence="4">Rice</strain>
        <tissue evidence="4">Whole body</tissue>
    </source>
</reference>
<dbReference type="Pfam" id="PF01757">
    <property type="entry name" value="Acyl_transf_3"/>
    <property type="match status" value="1"/>
</dbReference>
<feature type="transmembrane region" description="Helical" evidence="2">
    <location>
        <begin position="460"/>
        <end position="479"/>
    </location>
</feature>
<feature type="transmembrane region" description="Helical" evidence="2">
    <location>
        <begin position="577"/>
        <end position="594"/>
    </location>
</feature>
<protein>
    <submittedName>
        <fullName evidence="4">SFRICE_016604</fullName>
    </submittedName>
</protein>
<feature type="transmembrane region" description="Helical" evidence="2">
    <location>
        <begin position="313"/>
        <end position="331"/>
    </location>
</feature>
<dbReference type="GO" id="GO:0016747">
    <property type="term" value="F:acyltransferase activity, transferring groups other than amino-acyl groups"/>
    <property type="evidence" value="ECO:0007669"/>
    <property type="project" value="InterPro"/>
</dbReference>
<evidence type="ECO:0000313" key="4">
    <source>
        <dbReference type="EMBL" id="SOQ41449.1"/>
    </source>
</evidence>